<comment type="caution">
    <text evidence="3">The sequence shown here is derived from an EMBL/GenBank/DDBJ whole genome shotgun (WGS) entry which is preliminary data.</text>
</comment>
<evidence type="ECO:0000259" key="2">
    <source>
        <dbReference type="Pfam" id="PF25794"/>
    </source>
</evidence>
<keyword evidence="4" id="KW-1185">Reference proteome</keyword>
<proteinExistence type="predicted"/>
<dbReference type="InterPro" id="IPR036890">
    <property type="entry name" value="HATPase_C_sf"/>
</dbReference>
<dbReference type="RefSeq" id="WP_134247498.1">
    <property type="nucleotide sequence ID" value="NZ_SNQI01000002.1"/>
</dbReference>
<sequence length="2084" mass="242082">MSNSDKTIRLNKVLRELNISLDKAIEYLATKGFEIEARPTTKISLEEYQILIDGFHIDRSKKAATKEINEVRRKEKEALSLALDEEQEKLRIAEYSKHVVVKAKTERLEIKPVGKINIEPKSSVVESTNSLKQSEQSLDIKKVHLNDFLKDHNVSLKKAVHFLKDLGYEVIIDDDIKISVAELRLLAQEFKNIKSEGESRLKIETEYKKVSRPKATGKTIDLKQFERPKKIISDQENIEGANNFKKRRRIIKKPIKKTVEPELKTSIQIENDLKDYWRMDTFSFMGQFKKSNNGKTCSFIDLRDLNGDLLYFPHIEGTEIEGGISNAFSGRLFNLEEGEYYQFEAEINSNEEFAKKVPLYFRSQSFGKVSHLILERLKKEALVKQIFKDTAPNERVARNQANAIKKVTEDAYEEDERFIFELIQNADDSGSEDNSVDLKFKFKFGHIIVNHNGTPFSKQDVESITSIGYSSPEKSKNIKKTGYKGIGFKAVFIVSDKVAIISGGYTFEFSKDHIFHKKTNWGIENIPWEIQPIWLQKYRIPTQISRNISFHQDSTSFLLELKKNREINPKKVEEDAYKIFQQPRFSLFLRNIAKIELEGGNGKLSIEKRVEKNSHLTDLLINGETDSSWIIWKKSDVFIPEEVKESLQDDNTTPNKLKEANEVSISFAAKVNDNKIIKLKEQESILFTYLPTSVNDYHLPYLVNADFLTILNRQSIKTKKAWNIFLFEQIGYHQFSWAIDIWKEDGPSRFYCLKVIKAPYENMDGPTFDAFNKGFEQAITELCFIPDINNNLCLLSDVIIDESGISILIGDKLFLELYGDEKNLINPNLKSIELLKNLIKVKEVGTVFSLENLVNQIEDLVDWLKLPENNLNFLEFLIKNNELESFKDEAIFLDSYKELRVASEIFFEIPEDEVVLLSLLDIHVLHEKVRNGIENLEKLSLLEYSGPKFLVDYIIPNCSIVDGLIEDKNNSIIFFNYLARYGNKISPENIERLKYFQFYDSHENLVNKIEGEVLYFPNEKLEEFINEKCIPSGQFRLILKEYLVAENSYTLWKSLGVKEYNDSNVSIFFINEIVNKINVINKHLQKLFLINKESAFNATNHILTYFFEHQEHLIQSELAAVKEKLGEMFIITKGNELEAINECFLSQAYTESNDIEKLLKNFPEIEINFLSEKYVEKGNLSKSKWKKTFVDLGCNYDHLNFINESLLYNLKSLDPETIIPATRLLFDYRKQLKDEISDLSKFPVLTKDGIIKIEDAIFSNHYLKFDDVISSLWNICESQNQISVEYSDDKLDDWTIFFISLGLNSFDETGVITHCLEYVIDSQDSPLLSASHYEIISILFQLHQKNSLSAEHYEMLRSIYLMLDSDETTFDIGTNIILSSPYKPKVDFQVLSKSNSIAFLSSKYINIHDKLSDLKVFLFKFGIQDSFKYIKHEVCYRKDLPNWLIEQIDTDFKNIKNNAPGWSRQHKVSPYIEIPYIELILEKELNNLFWSKVFQEDSFRELIFSEMKYSWFGGITKIKGFATTYCSNNEVVLNLEGKLCYPFNLYDNSLTELIKDHSLVSDLKLSDVAIKDGENLSKLIGIKQQLDLFACILILKREENLSFLYKNKVVEILVELLNKVLTDSEETILKEFINTGTILNQVNKWVPIQNLYIPEKGFELSISKSEWLVHASFEPLASYLNVKKLSQEDFIFKSVNTGKGNEFKQRLINRSKYLAFLINQDNYNEKETELINKIQPLTFQQSKKISLEYSNSVVKIEKSNYNFFEQDTNLYYKGAWNEVRAAEMFKWLCAYLNFKNEKLEKAFEDILLAYSEGEIIEYLLEHNFELPEEWLPTKIEDDKSSEGNVENEVVDEIEDNNKSINKDEESEEEDERAKSKEIKDVNIPDEIYETIRTQYSVDEENTLKKLFGDSLSDDDKFNENMVAHIKALHYYESLGYDVSEAESNFKENIEKKFLYPIVKGDINLKVMCRKATSGLLYLGAYAWLNLEEENTIMYILIGNTFQDCKIITTQKELESEEADYWILRRDLEDEISALNNIIESEKDISKLQVLFNLSKSKYSGVFSKWVTTPIDGNIEGNYGNENEI</sequence>
<dbReference type="Proteomes" id="UP000298517">
    <property type="component" value="Unassembled WGS sequence"/>
</dbReference>
<dbReference type="OrthoDB" id="1062081at2"/>
<feature type="region of interest" description="Disordered" evidence="1">
    <location>
        <begin position="1837"/>
        <end position="1876"/>
    </location>
</feature>
<accession>A0A4Y8ATF5</accession>
<dbReference type="InterPro" id="IPR058210">
    <property type="entry name" value="SACS/Nov_dom"/>
</dbReference>
<dbReference type="PANTHER" id="PTHR32387">
    <property type="entry name" value="WU:FJ29H11"/>
    <property type="match status" value="1"/>
</dbReference>
<dbReference type="EMBL" id="SNQI01000002">
    <property type="protein sequence ID" value="TEW75128.1"/>
    <property type="molecule type" value="Genomic_DNA"/>
</dbReference>
<organism evidence="3 4">
    <name type="scientific">Gramella jeungdoensis</name>
    <dbReference type="NCBI Taxonomy" id="708091"/>
    <lineage>
        <taxon>Bacteria</taxon>
        <taxon>Pseudomonadati</taxon>
        <taxon>Bacteroidota</taxon>
        <taxon>Flavobacteriia</taxon>
        <taxon>Flavobacteriales</taxon>
        <taxon>Flavobacteriaceae</taxon>
        <taxon>Christiangramia</taxon>
    </lineage>
</organism>
<name>A0A4Y8ATF5_9FLAO</name>
<reference evidence="3 4" key="1">
    <citation type="journal article" date="2011" name="J. Microbiol.">
        <title>Gramella jeungdoensis sp. nov., isolated from a solar saltern in Korea.</title>
        <authorList>
            <person name="Joung Y."/>
            <person name="Kim H."/>
            <person name="Jang T."/>
            <person name="Ahn T.S."/>
            <person name="Joh K."/>
        </authorList>
    </citation>
    <scope>NUCLEOTIDE SEQUENCE [LARGE SCALE GENOMIC DNA]</scope>
    <source>
        <strain evidence="3 4">KCTC 23123</strain>
    </source>
</reference>
<dbReference type="InterPro" id="IPR052957">
    <property type="entry name" value="Auxin_embryo_med"/>
</dbReference>
<evidence type="ECO:0000313" key="3">
    <source>
        <dbReference type="EMBL" id="TEW75128.1"/>
    </source>
</evidence>
<dbReference type="Gene3D" id="3.30.565.10">
    <property type="entry name" value="Histidine kinase-like ATPase, C-terminal domain"/>
    <property type="match status" value="1"/>
</dbReference>
<evidence type="ECO:0000256" key="1">
    <source>
        <dbReference type="SAM" id="MobiDB-lite"/>
    </source>
</evidence>
<evidence type="ECO:0000313" key="4">
    <source>
        <dbReference type="Proteomes" id="UP000298517"/>
    </source>
</evidence>
<feature type="domain" description="Sacsin/Nov" evidence="2">
    <location>
        <begin position="404"/>
        <end position="507"/>
    </location>
</feature>
<dbReference type="NCBIfam" id="NF047352">
    <property type="entry name" value="P_loop_sacsin"/>
    <property type="match status" value="1"/>
</dbReference>
<dbReference type="SUPFAM" id="SSF55874">
    <property type="entry name" value="ATPase domain of HSP90 chaperone/DNA topoisomerase II/histidine kinase"/>
    <property type="match status" value="1"/>
</dbReference>
<dbReference type="Pfam" id="PF25794">
    <property type="entry name" value="SACS"/>
    <property type="match status" value="1"/>
</dbReference>
<dbReference type="PANTHER" id="PTHR32387:SF0">
    <property type="entry name" value="PROTEIN NO VEIN"/>
    <property type="match status" value="1"/>
</dbReference>
<protein>
    <recommendedName>
        <fullName evidence="2">Sacsin/Nov domain-containing protein</fullName>
    </recommendedName>
</protein>
<gene>
    <name evidence="3" type="ORF">E2488_06290</name>
</gene>